<dbReference type="Gene3D" id="3.80.10.10">
    <property type="entry name" value="Ribonuclease Inhibitor"/>
    <property type="match status" value="1"/>
</dbReference>
<dbReference type="Proteomes" id="UP000027265">
    <property type="component" value="Unassembled WGS sequence"/>
</dbReference>
<dbReference type="InParanoid" id="A0A067PQM5"/>
<dbReference type="EMBL" id="KL197739">
    <property type="protein sequence ID" value="KDQ52621.1"/>
    <property type="molecule type" value="Genomic_DNA"/>
</dbReference>
<sequence length="495" mass="57101">MSAQSALRITEICRYICFYVKGNRDTRYRNTLGSLARCSQAFSDVALGALWEHIDSLEPLMKLIPSSALERGEGQNDEDDNLLQAAELARISFHSRRVRILTYDHRGDFSYRTVIGQLADYPETTPLLPRLNSLTYQYDFYSTVPHMIANLDTFFAICPRFQKLTLQGRSPYWSHRDRDRDQTYFDVLPRRLPHVRDFVIKIDFNVPKLHFTAQFEHLRSLEIGVAKRYSGQAGYLQVDALQAIAGLRNLESLSIGALRISPWPPVPSLAGFPSLRSVRIVQGDHEGVYALLSHVTSPFLSEIDLTLKHQEYDWKRDITPCFTLLSTRFGSSLESLTWRAEKSGDFHSDAQEFRELKTHFLRPLFSLSRLKHLDLQMWTNMFSTEWLIFSPQEAEEMSRAWMNLESFSLSPNFSYFSLASLVPFVLGCRHLIYLEIPVLFVDDHEIEMASDIPFVNTPPRFLELKVGIISGGSSSPYADHFRAYLYQVFPRLRML</sequence>
<accession>A0A067PQM5</accession>
<dbReference type="OrthoDB" id="3222238at2759"/>
<reference evidence="2" key="1">
    <citation type="journal article" date="2014" name="Proc. Natl. Acad. Sci. U.S.A.">
        <title>Extensive sampling of basidiomycete genomes demonstrates inadequacy of the white-rot/brown-rot paradigm for wood decay fungi.</title>
        <authorList>
            <person name="Riley R."/>
            <person name="Salamov A.A."/>
            <person name="Brown D.W."/>
            <person name="Nagy L.G."/>
            <person name="Floudas D."/>
            <person name="Held B.W."/>
            <person name="Levasseur A."/>
            <person name="Lombard V."/>
            <person name="Morin E."/>
            <person name="Otillar R."/>
            <person name="Lindquist E.A."/>
            <person name="Sun H."/>
            <person name="LaButti K.M."/>
            <person name="Schmutz J."/>
            <person name="Jabbour D."/>
            <person name="Luo H."/>
            <person name="Baker S.E."/>
            <person name="Pisabarro A.G."/>
            <person name="Walton J.D."/>
            <person name="Blanchette R.A."/>
            <person name="Henrissat B."/>
            <person name="Martin F."/>
            <person name="Cullen D."/>
            <person name="Hibbett D.S."/>
            <person name="Grigoriev I.V."/>
        </authorList>
    </citation>
    <scope>NUCLEOTIDE SEQUENCE [LARGE SCALE GENOMIC DNA]</scope>
    <source>
        <strain evidence="2">MUCL 33604</strain>
    </source>
</reference>
<protein>
    <recommendedName>
        <fullName evidence="3">F-box domain-containing protein</fullName>
    </recommendedName>
</protein>
<dbReference type="HOGENOM" id="CLU_021164_3_0_1"/>
<organism evidence="1 2">
    <name type="scientific">Jaapia argillacea MUCL 33604</name>
    <dbReference type="NCBI Taxonomy" id="933084"/>
    <lineage>
        <taxon>Eukaryota</taxon>
        <taxon>Fungi</taxon>
        <taxon>Dikarya</taxon>
        <taxon>Basidiomycota</taxon>
        <taxon>Agaricomycotina</taxon>
        <taxon>Agaricomycetes</taxon>
        <taxon>Agaricomycetidae</taxon>
        <taxon>Jaapiales</taxon>
        <taxon>Jaapiaceae</taxon>
        <taxon>Jaapia</taxon>
    </lineage>
</organism>
<name>A0A067PQM5_9AGAM</name>
<gene>
    <name evidence="1" type="ORF">JAAARDRAFT_210544</name>
</gene>
<evidence type="ECO:0000313" key="1">
    <source>
        <dbReference type="EMBL" id="KDQ52621.1"/>
    </source>
</evidence>
<evidence type="ECO:0008006" key="3">
    <source>
        <dbReference type="Google" id="ProtNLM"/>
    </source>
</evidence>
<dbReference type="SUPFAM" id="SSF52047">
    <property type="entry name" value="RNI-like"/>
    <property type="match status" value="1"/>
</dbReference>
<keyword evidence="2" id="KW-1185">Reference proteome</keyword>
<dbReference type="AlphaFoldDB" id="A0A067PQM5"/>
<evidence type="ECO:0000313" key="2">
    <source>
        <dbReference type="Proteomes" id="UP000027265"/>
    </source>
</evidence>
<dbReference type="InterPro" id="IPR032675">
    <property type="entry name" value="LRR_dom_sf"/>
</dbReference>
<proteinExistence type="predicted"/>